<comment type="caution">
    <text evidence="3">The sequence shown here is derived from an EMBL/GenBank/DDBJ whole genome shotgun (WGS) entry which is preliminary data.</text>
</comment>
<evidence type="ECO:0000256" key="1">
    <source>
        <dbReference type="SAM" id="SignalP"/>
    </source>
</evidence>
<feature type="chain" id="PRO_5015437676" evidence="1">
    <location>
        <begin position="21"/>
        <end position="158"/>
    </location>
</feature>
<dbReference type="SUPFAM" id="SSF54427">
    <property type="entry name" value="NTF2-like"/>
    <property type="match status" value="1"/>
</dbReference>
<dbReference type="EMBL" id="PYLW01000034">
    <property type="protein sequence ID" value="PSV89375.1"/>
    <property type="molecule type" value="Genomic_DNA"/>
</dbReference>
<feature type="domain" description="SnoaL-like" evidence="2">
    <location>
        <begin position="32"/>
        <end position="140"/>
    </location>
</feature>
<organism evidence="3 4">
    <name type="scientific">Photobacterium iliopiscarium</name>
    <dbReference type="NCBI Taxonomy" id="56192"/>
    <lineage>
        <taxon>Bacteria</taxon>
        <taxon>Pseudomonadati</taxon>
        <taxon>Pseudomonadota</taxon>
        <taxon>Gammaproteobacteria</taxon>
        <taxon>Vibrionales</taxon>
        <taxon>Vibrionaceae</taxon>
        <taxon>Photobacterium</taxon>
    </lineage>
</organism>
<sequence>MKTFCVLLLAGLMITNTANADEQTEQTMSIAQSFLEAAGSGDATKLGELMSDDFVWHNEGDTNVPWIGNWVGRETVLNEFLPAFAAGLKVTSWTIDYSFVNGNQAVFIGSMSAITTHSGIDTGSFSWAVRVHVEDRKVKSWNWFEDGYALSKAYNSKQ</sequence>
<gene>
    <name evidence="3" type="ORF">C9I88_19080</name>
</gene>
<dbReference type="AlphaFoldDB" id="A0A2T3M9I5"/>
<dbReference type="Proteomes" id="UP000241954">
    <property type="component" value="Unassembled WGS sequence"/>
</dbReference>
<evidence type="ECO:0000313" key="3">
    <source>
        <dbReference type="EMBL" id="PSV89375.1"/>
    </source>
</evidence>
<dbReference type="Pfam" id="PF12680">
    <property type="entry name" value="SnoaL_2"/>
    <property type="match status" value="1"/>
</dbReference>
<feature type="signal peptide" evidence="1">
    <location>
        <begin position="1"/>
        <end position="20"/>
    </location>
</feature>
<dbReference type="InterPro" id="IPR037401">
    <property type="entry name" value="SnoaL-like"/>
</dbReference>
<dbReference type="InterPro" id="IPR032710">
    <property type="entry name" value="NTF2-like_dom_sf"/>
</dbReference>
<dbReference type="Gene3D" id="3.10.450.50">
    <property type="match status" value="1"/>
</dbReference>
<reference evidence="3 4" key="1">
    <citation type="submission" date="2018-01" db="EMBL/GenBank/DDBJ databases">
        <title>Whole genome sequencing of Histamine producing bacteria.</title>
        <authorList>
            <person name="Butler K."/>
        </authorList>
    </citation>
    <scope>NUCLEOTIDE SEQUENCE [LARGE SCALE GENOMIC DNA]</scope>
    <source>
        <strain evidence="3 4">NCIMB 13481</strain>
    </source>
</reference>
<evidence type="ECO:0000313" key="4">
    <source>
        <dbReference type="Proteomes" id="UP000241954"/>
    </source>
</evidence>
<proteinExistence type="predicted"/>
<name>A0A2T3M9I5_9GAMM</name>
<dbReference type="RefSeq" id="WP_107238064.1">
    <property type="nucleotide sequence ID" value="NZ_PYLW01000034.1"/>
</dbReference>
<keyword evidence="1" id="KW-0732">Signal</keyword>
<protein>
    <submittedName>
        <fullName evidence="3">Nuclear transport factor 2 family protein</fullName>
    </submittedName>
</protein>
<evidence type="ECO:0000259" key="2">
    <source>
        <dbReference type="Pfam" id="PF12680"/>
    </source>
</evidence>
<accession>A0A2T3M9I5</accession>